<reference evidence="1 2" key="1">
    <citation type="submission" date="2017-03" db="EMBL/GenBank/DDBJ databases">
        <title>Comparative genomics of the toxic Baltic Sea cyanobacteria Nodularia spumigena UHCC 0039 and its response on varying salinity.</title>
        <authorList>
            <person name="Teikari J.E."/>
        </authorList>
    </citation>
    <scope>NUCLEOTIDE SEQUENCE [LARGE SCALE GENOMIC DNA]</scope>
    <source>
        <strain evidence="1 2">UHCC 0039</strain>
    </source>
</reference>
<dbReference type="AlphaFoldDB" id="A0A2S0Q9B3"/>
<dbReference type="KEGG" id="nsp:BMF81_03328"/>
<evidence type="ECO:0000313" key="2">
    <source>
        <dbReference type="Proteomes" id="UP000244056"/>
    </source>
</evidence>
<proteinExistence type="predicted"/>
<dbReference type="Proteomes" id="UP000244056">
    <property type="component" value="Chromosome"/>
</dbReference>
<dbReference type="Pfam" id="PF11237">
    <property type="entry name" value="DUF3038"/>
    <property type="match status" value="1"/>
</dbReference>
<name>A0A2S0Q9B3_NODSP</name>
<sequence length="249" mass="27974">MLLPQVSSSCLATYLKLVVLVLLSLLELHKVFYRMNVSASLTPLNSPTPPSLPMILDSLPDPAIPTASFANAAQGCPARTRLQVDLILLAIEALELGGSEAILAFADELELKGIIKNRVNLWRMRSSNPMRRAHIRRPLTIMEAKALVVIASYIARRLTVVIRQMLMTYQQMTEKQIPLAQNLRLSNYLERFRVHFKSRMNPRRSSVIALSSDEKLDELAINLLGQLLFCTGTAGMQRFWISLFDGEVE</sequence>
<organism evidence="1 2">
    <name type="scientific">Nodularia spumigena UHCC 0039</name>
    <dbReference type="NCBI Taxonomy" id="1914872"/>
    <lineage>
        <taxon>Bacteria</taxon>
        <taxon>Bacillati</taxon>
        <taxon>Cyanobacteriota</taxon>
        <taxon>Cyanophyceae</taxon>
        <taxon>Nostocales</taxon>
        <taxon>Nodulariaceae</taxon>
        <taxon>Nodularia</taxon>
    </lineage>
</organism>
<evidence type="ECO:0008006" key="3">
    <source>
        <dbReference type="Google" id="ProtNLM"/>
    </source>
</evidence>
<evidence type="ECO:0000313" key="1">
    <source>
        <dbReference type="EMBL" id="AVZ31039.1"/>
    </source>
</evidence>
<gene>
    <name evidence="1" type="ORF">BMF81_03328</name>
</gene>
<dbReference type="InterPro" id="IPR021399">
    <property type="entry name" value="DUF3038"/>
</dbReference>
<accession>A0A2S0Q9B3</accession>
<dbReference type="EMBL" id="CP020114">
    <property type="protein sequence ID" value="AVZ31039.1"/>
    <property type="molecule type" value="Genomic_DNA"/>
</dbReference>
<protein>
    <recommendedName>
        <fullName evidence="3">DUF3038 domain-containing protein</fullName>
    </recommendedName>
</protein>